<dbReference type="PROSITE" id="PS51192">
    <property type="entry name" value="HELICASE_ATP_BIND_1"/>
    <property type="match status" value="1"/>
</dbReference>
<evidence type="ECO:0000256" key="5">
    <source>
        <dbReference type="SAM" id="Coils"/>
    </source>
</evidence>
<dbReference type="PANTHER" id="PTHR13710">
    <property type="entry name" value="DNA HELICASE RECQ FAMILY MEMBER"/>
    <property type="match status" value="1"/>
</dbReference>
<keyword evidence="2" id="KW-0238">DNA-binding</keyword>
<dbReference type="InterPro" id="IPR011545">
    <property type="entry name" value="DEAD/DEAH_box_helicase_dom"/>
</dbReference>
<keyword evidence="3" id="KW-0413">Isomerase</keyword>
<evidence type="ECO:0000256" key="3">
    <source>
        <dbReference type="ARBA" id="ARBA00023235"/>
    </source>
</evidence>
<comment type="caution">
    <text evidence="7">The sequence shown here is derived from an EMBL/GenBank/DDBJ whole genome shotgun (WGS) entry which is preliminary data.</text>
</comment>
<name>A0AAW0B9V3_9AGAR</name>
<dbReference type="Gene3D" id="3.40.50.300">
    <property type="entry name" value="P-loop containing nucleotide triphosphate hydrolases"/>
    <property type="match status" value="2"/>
</dbReference>
<evidence type="ECO:0000256" key="2">
    <source>
        <dbReference type="ARBA" id="ARBA00023125"/>
    </source>
</evidence>
<dbReference type="GO" id="GO:0005737">
    <property type="term" value="C:cytoplasm"/>
    <property type="evidence" value="ECO:0007669"/>
    <property type="project" value="TreeGrafter"/>
</dbReference>
<gene>
    <name evidence="7" type="ORF">VNI00_016917</name>
</gene>
<evidence type="ECO:0000256" key="4">
    <source>
        <dbReference type="ARBA" id="ARBA00023242"/>
    </source>
</evidence>
<keyword evidence="8" id="KW-1185">Reference proteome</keyword>
<keyword evidence="5" id="KW-0175">Coiled coil</keyword>
<sequence length="762" mass="87437">MVAPGPARPKIPYNSPEGRRILLEAVKDPDLLPFTPHDFSIEVAAQFLDQQDILVRTACGSGKTGTIALIAVLLAQIKKKPELAKHFDVWFPDNAAIVVICPTDALEVDIEAKMNKMKIPAVALNSIIIHRHQHNQNIDVLWEKVRTARIILMSPEMLESGVVRQRLGLDKDTSQSEFKARCVLLVCDEAHLVYIWGRAFRESFKNIGVMRVRLPMARLLLLTGTLQNGPALDFVLRCFGLEDRKFVDMHRSNVRPEIRVTTTVLNTNLNTAHEFPEFRWILRLFGITIIFCPDRQLAKRITLYLRRCYYHQGSADFERVRKWDATNDKESYDVETLKMVENLDPARERLVIVCTVILMVGMDFRHVRRILNIDCRDFDEELQKEGRLLRDKCNLYDIAESYVYVTKKIMKAAQEMVAAEEKNTSEGKEVDGKQNQALDIQYARRLVATCRTDVQNTVYNNPPLDQPPCSCPVCVTNRTPRHRTTRSPDSPRPCLCSGCQPGMCERDLRLLYLENALKACSEAVSMGLGVGEVVKEVAPGDNNDAEADDAAREEVEAMTSASQEIIERHLIELDKELFEEGTGNLGGLLTPGMFIPRPVIATIIDKFIPILKNGPERLTQELEDYDLDEAWLAAIWRKIGQKIYPDIKRYHEKRETEIQETEIEQKRSRLKKEVLDMSEEDADFLLQHEPILDVKDITTKLTKVELVWELRWHRLWNVDLEKPWKMKAKADFIPVLHGAVEQFHQQGNTVENTRKIFVIRQE</sequence>
<feature type="domain" description="Helicase ATP-binding" evidence="6">
    <location>
        <begin position="44"/>
        <end position="244"/>
    </location>
</feature>
<dbReference type="GO" id="GO:0005524">
    <property type="term" value="F:ATP binding"/>
    <property type="evidence" value="ECO:0007669"/>
    <property type="project" value="InterPro"/>
</dbReference>
<feature type="coiled-coil region" evidence="5">
    <location>
        <begin position="653"/>
        <end position="680"/>
    </location>
</feature>
<dbReference type="Proteomes" id="UP001383192">
    <property type="component" value="Unassembled WGS sequence"/>
</dbReference>
<dbReference type="AlphaFoldDB" id="A0AAW0B9V3"/>
<dbReference type="GO" id="GO:0005694">
    <property type="term" value="C:chromosome"/>
    <property type="evidence" value="ECO:0007669"/>
    <property type="project" value="TreeGrafter"/>
</dbReference>
<keyword evidence="4" id="KW-0539">Nucleus</keyword>
<protein>
    <recommendedName>
        <fullName evidence="6">Helicase ATP-binding domain-containing protein</fullName>
    </recommendedName>
</protein>
<dbReference type="EMBL" id="JAYKXP010000146">
    <property type="protein sequence ID" value="KAK7022836.1"/>
    <property type="molecule type" value="Genomic_DNA"/>
</dbReference>
<reference evidence="7 8" key="1">
    <citation type="submission" date="2024-01" db="EMBL/GenBank/DDBJ databases">
        <title>A draft genome for a cacao thread blight-causing isolate of Paramarasmius palmivorus.</title>
        <authorList>
            <person name="Baruah I.K."/>
            <person name="Bukari Y."/>
            <person name="Amoako-Attah I."/>
            <person name="Meinhardt L.W."/>
            <person name="Bailey B.A."/>
            <person name="Cohen S.P."/>
        </authorList>
    </citation>
    <scope>NUCLEOTIDE SEQUENCE [LARGE SCALE GENOMIC DNA]</scope>
    <source>
        <strain evidence="7 8">GH-12</strain>
    </source>
</reference>
<dbReference type="GO" id="GO:0000724">
    <property type="term" value="P:double-strand break repair via homologous recombination"/>
    <property type="evidence" value="ECO:0007669"/>
    <property type="project" value="TreeGrafter"/>
</dbReference>
<dbReference type="Pfam" id="PF00270">
    <property type="entry name" value="DEAD"/>
    <property type="match status" value="1"/>
</dbReference>
<dbReference type="SMART" id="SM00487">
    <property type="entry name" value="DEXDc"/>
    <property type="match status" value="1"/>
</dbReference>
<dbReference type="GO" id="GO:0043138">
    <property type="term" value="F:3'-5' DNA helicase activity"/>
    <property type="evidence" value="ECO:0007669"/>
    <property type="project" value="TreeGrafter"/>
</dbReference>
<dbReference type="GO" id="GO:0009378">
    <property type="term" value="F:four-way junction helicase activity"/>
    <property type="evidence" value="ECO:0007669"/>
    <property type="project" value="TreeGrafter"/>
</dbReference>
<dbReference type="InterPro" id="IPR014001">
    <property type="entry name" value="Helicase_ATP-bd"/>
</dbReference>
<accession>A0AAW0B9V3</accession>
<evidence type="ECO:0000256" key="1">
    <source>
        <dbReference type="ARBA" id="ARBA00005446"/>
    </source>
</evidence>
<evidence type="ECO:0000313" key="7">
    <source>
        <dbReference type="EMBL" id="KAK7022836.1"/>
    </source>
</evidence>
<evidence type="ECO:0000259" key="6">
    <source>
        <dbReference type="PROSITE" id="PS51192"/>
    </source>
</evidence>
<dbReference type="GO" id="GO:0005634">
    <property type="term" value="C:nucleus"/>
    <property type="evidence" value="ECO:0007669"/>
    <property type="project" value="TreeGrafter"/>
</dbReference>
<dbReference type="GO" id="GO:0003677">
    <property type="term" value="F:DNA binding"/>
    <property type="evidence" value="ECO:0007669"/>
    <property type="project" value="UniProtKB-KW"/>
</dbReference>
<comment type="similarity">
    <text evidence="1">Belongs to the helicase family. RecQ subfamily.</text>
</comment>
<proteinExistence type="inferred from homology"/>
<organism evidence="7 8">
    <name type="scientific">Paramarasmius palmivorus</name>
    <dbReference type="NCBI Taxonomy" id="297713"/>
    <lineage>
        <taxon>Eukaryota</taxon>
        <taxon>Fungi</taxon>
        <taxon>Dikarya</taxon>
        <taxon>Basidiomycota</taxon>
        <taxon>Agaricomycotina</taxon>
        <taxon>Agaricomycetes</taxon>
        <taxon>Agaricomycetidae</taxon>
        <taxon>Agaricales</taxon>
        <taxon>Marasmiineae</taxon>
        <taxon>Marasmiaceae</taxon>
        <taxon>Paramarasmius</taxon>
    </lineage>
</organism>
<evidence type="ECO:0000313" key="8">
    <source>
        <dbReference type="Proteomes" id="UP001383192"/>
    </source>
</evidence>
<dbReference type="PANTHER" id="PTHR13710:SF153">
    <property type="entry name" value="RECQ-LIKE DNA HELICASE BLM"/>
    <property type="match status" value="1"/>
</dbReference>
<dbReference type="SUPFAM" id="SSF52540">
    <property type="entry name" value="P-loop containing nucleoside triphosphate hydrolases"/>
    <property type="match status" value="1"/>
</dbReference>
<dbReference type="InterPro" id="IPR027417">
    <property type="entry name" value="P-loop_NTPase"/>
</dbReference>